<dbReference type="CDD" id="cd03801">
    <property type="entry name" value="GT4_PimA-like"/>
    <property type="match status" value="1"/>
</dbReference>
<evidence type="ECO:0000256" key="1">
    <source>
        <dbReference type="ARBA" id="ARBA00022679"/>
    </source>
</evidence>
<sequence length="261" mass="28133">MIFSLDLAPIVLLRLLSWRTRFILDLHDAPRSSITKMIVYVSSLLCSRVVCISTFIARFVPAKKARVINRPIELGVKRPSSDSGRPFVVGIVGRVDPIKRIEIAVDAVAQLSADVRIEVRGESFVDVASYSRRLEVYAEQVLGSGRFVFTGKLPLDVLYDGLDLVVVANDREPSGRTVGEAQAVGVPVLVPDAGGAAEYVVDGLSGLHYRAGDSAAMADRILCLIEDAALRSNLGDAGRVSIERDRSPGAVAAEYRDAVLG</sequence>
<gene>
    <name evidence="3" type="ORF">WJX68_04930</name>
</gene>
<comment type="caution">
    <text evidence="3">The sequence shown here is derived from an EMBL/GenBank/DDBJ whole genome shotgun (WGS) entry which is preliminary data.</text>
</comment>
<dbReference type="PANTHER" id="PTHR12526:SF630">
    <property type="entry name" value="GLYCOSYLTRANSFERASE"/>
    <property type="match status" value="1"/>
</dbReference>
<dbReference type="InterPro" id="IPR001296">
    <property type="entry name" value="Glyco_trans_1"/>
</dbReference>
<evidence type="ECO:0000313" key="4">
    <source>
        <dbReference type="Proteomes" id="UP001364211"/>
    </source>
</evidence>
<protein>
    <submittedName>
        <fullName evidence="3">Glycosyltransferase family 4 protein</fullName>
        <ecNumber evidence="3">2.4.-.-</ecNumber>
    </submittedName>
</protein>
<dbReference type="Proteomes" id="UP001364211">
    <property type="component" value="Unassembled WGS sequence"/>
</dbReference>
<keyword evidence="4" id="KW-1185">Reference proteome</keyword>
<dbReference type="EMBL" id="JBBJUP010000003">
    <property type="protein sequence ID" value="MEJ8278268.1"/>
    <property type="molecule type" value="Genomic_DNA"/>
</dbReference>
<keyword evidence="1 3" id="KW-0808">Transferase</keyword>
<accession>A0ABU8T3R2</accession>
<evidence type="ECO:0000313" key="3">
    <source>
        <dbReference type="EMBL" id="MEJ8278268.1"/>
    </source>
</evidence>
<keyword evidence="3" id="KW-0328">Glycosyltransferase</keyword>
<dbReference type="Pfam" id="PF00534">
    <property type="entry name" value="Glycos_transf_1"/>
    <property type="match status" value="1"/>
</dbReference>
<dbReference type="SUPFAM" id="SSF53756">
    <property type="entry name" value="UDP-Glycosyltransferase/glycogen phosphorylase"/>
    <property type="match status" value="1"/>
</dbReference>
<dbReference type="RefSeq" id="WP_340286408.1">
    <property type="nucleotide sequence ID" value="NZ_JBBJUP010000003.1"/>
</dbReference>
<feature type="domain" description="Glycosyl transferase family 1" evidence="2">
    <location>
        <begin position="84"/>
        <end position="239"/>
    </location>
</feature>
<dbReference type="EC" id="2.4.-.-" evidence="3"/>
<name>A0ABU8T3R2_9PSEU</name>
<evidence type="ECO:0000259" key="2">
    <source>
        <dbReference type="Pfam" id="PF00534"/>
    </source>
</evidence>
<reference evidence="3 4" key="1">
    <citation type="submission" date="2024-03" db="EMBL/GenBank/DDBJ databases">
        <title>Draft genome sequence of Pseudonocardia sp. DW16-2.</title>
        <authorList>
            <person name="Duangmal K."/>
        </authorList>
    </citation>
    <scope>NUCLEOTIDE SEQUENCE [LARGE SCALE GENOMIC DNA]</scope>
    <source>
        <strain evidence="3 4">DW16-2</strain>
    </source>
</reference>
<dbReference type="GO" id="GO:0016757">
    <property type="term" value="F:glycosyltransferase activity"/>
    <property type="evidence" value="ECO:0007669"/>
    <property type="project" value="UniProtKB-KW"/>
</dbReference>
<dbReference type="PANTHER" id="PTHR12526">
    <property type="entry name" value="GLYCOSYLTRANSFERASE"/>
    <property type="match status" value="1"/>
</dbReference>
<proteinExistence type="predicted"/>
<dbReference type="Gene3D" id="3.40.50.2000">
    <property type="entry name" value="Glycogen Phosphorylase B"/>
    <property type="match status" value="2"/>
</dbReference>
<organism evidence="3 4">
    <name type="scientific">Pseudonocardia spirodelae</name>
    <dbReference type="NCBI Taxonomy" id="3133431"/>
    <lineage>
        <taxon>Bacteria</taxon>
        <taxon>Bacillati</taxon>
        <taxon>Actinomycetota</taxon>
        <taxon>Actinomycetes</taxon>
        <taxon>Pseudonocardiales</taxon>
        <taxon>Pseudonocardiaceae</taxon>
        <taxon>Pseudonocardia</taxon>
    </lineage>
</organism>